<feature type="domain" description="DUF3835" evidence="2">
    <location>
        <begin position="547"/>
        <end position="560"/>
    </location>
</feature>
<evidence type="ECO:0000313" key="3">
    <source>
        <dbReference type="EMBL" id="KZV84248.1"/>
    </source>
</evidence>
<feature type="region of interest" description="Disordered" evidence="1">
    <location>
        <begin position="414"/>
        <end position="564"/>
    </location>
</feature>
<dbReference type="STRING" id="1314781.A0A165DCW3"/>
<keyword evidence="4" id="KW-1185">Reference proteome</keyword>
<protein>
    <recommendedName>
        <fullName evidence="2">DUF3835 domain-containing protein</fullName>
    </recommendedName>
</protein>
<dbReference type="OrthoDB" id="21413at2759"/>
<proteinExistence type="predicted"/>
<feature type="compositionally biased region" description="Acidic residues" evidence="1">
    <location>
        <begin position="418"/>
        <end position="429"/>
    </location>
</feature>
<dbReference type="EMBL" id="KV426233">
    <property type="protein sequence ID" value="KZV84248.1"/>
    <property type="molecule type" value="Genomic_DNA"/>
</dbReference>
<feature type="domain" description="DUF3835" evidence="2">
    <location>
        <begin position="316"/>
        <end position="383"/>
    </location>
</feature>
<accession>A0A165DCW3</accession>
<dbReference type="AlphaFoldDB" id="A0A165DCW3"/>
<sequence>MASSSSNGAGDSEKMESFQSILKSLNIPDPRQDNAQITPEMMKQLSERIMSILGDDKGAGPSSTAITEDGLPVVEITEPEDESLPVDDPAPTNDAGELIVDDFVRHDQLSPDERARRIASVNSLLDELEAEEEEEMARERAEARIWAEQKKVESAERAASMFKAPNAAPAPPRTAKGGLFSPAGKSAATPDMPSSAPTPVPVPEKKKSVRFTSESDAEDDEPETATGDLVFARLKKQVPSTTAARATLERVANTTPMKLDVVERAPGQPKVDAPPPSESSRAAVPRLQHPVHVPDSDDETPPSTPSSSNGSRLGEEEYEEVEAEYQRRRQDVSLDPEELDLSLASRGGIGSGGWDEENVPLDATLASTSRQKPALSRFKASRLAAGESVSVPEIIPSGTTGAALANAIRLGRLKDGELEATVDSDSDEDLEKRHAATFDALKNYGLQLQPSGSRPVPPKADDNASERPQATSRPVGNVSERVPSQPAGSIMEHTGTRQAVGAVGERVASASGPLSAVRERAPPRSVTSPAGSGEPTTGDAPAPSADAATRPKKVSRFKAEKGGQ</sequence>
<evidence type="ECO:0000313" key="4">
    <source>
        <dbReference type="Proteomes" id="UP000077266"/>
    </source>
</evidence>
<dbReference type="Pfam" id="PF12927">
    <property type="entry name" value="DUF3835"/>
    <property type="match status" value="2"/>
</dbReference>
<dbReference type="InterPro" id="IPR024325">
    <property type="entry name" value="DUF3835"/>
</dbReference>
<dbReference type="InParanoid" id="A0A165DCW3"/>
<gene>
    <name evidence="3" type="ORF">EXIGLDRAFT_842348</name>
</gene>
<evidence type="ECO:0000256" key="1">
    <source>
        <dbReference type="SAM" id="MobiDB-lite"/>
    </source>
</evidence>
<feature type="region of interest" description="Disordered" evidence="1">
    <location>
        <begin position="1"/>
        <end position="36"/>
    </location>
</feature>
<name>A0A165DCW3_EXIGL</name>
<feature type="region of interest" description="Disordered" evidence="1">
    <location>
        <begin position="149"/>
        <end position="383"/>
    </location>
</feature>
<organism evidence="3 4">
    <name type="scientific">Exidia glandulosa HHB12029</name>
    <dbReference type="NCBI Taxonomy" id="1314781"/>
    <lineage>
        <taxon>Eukaryota</taxon>
        <taxon>Fungi</taxon>
        <taxon>Dikarya</taxon>
        <taxon>Basidiomycota</taxon>
        <taxon>Agaricomycotina</taxon>
        <taxon>Agaricomycetes</taxon>
        <taxon>Auriculariales</taxon>
        <taxon>Exidiaceae</taxon>
        <taxon>Exidia</taxon>
    </lineage>
</organism>
<evidence type="ECO:0000259" key="2">
    <source>
        <dbReference type="Pfam" id="PF12927"/>
    </source>
</evidence>
<reference evidence="3 4" key="1">
    <citation type="journal article" date="2016" name="Mol. Biol. Evol.">
        <title>Comparative Genomics of Early-Diverging Mushroom-Forming Fungi Provides Insights into the Origins of Lignocellulose Decay Capabilities.</title>
        <authorList>
            <person name="Nagy L.G."/>
            <person name="Riley R."/>
            <person name="Tritt A."/>
            <person name="Adam C."/>
            <person name="Daum C."/>
            <person name="Floudas D."/>
            <person name="Sun H."/>
            <person name="Yadav J.S."/>
            <person name="Pangilinan J."/>
            <person name="Larsson K.H."/>
            <person name="Matsuura K."/>
            <person name="Barry K."/>
            <person name="Labutti K."/>
            <person name="Kuo R."/>
            <person name="Ohm R.A."/>
            <person name="Bhattacharya S.S."/>
            <person name="Shirouzu T."/>
            <person name="Yoshinaga Y."/>
            <person name="Martin F.M."/>
            <person name="Grigoriev I.V."/>
            <person name="Hibbett D.S."/>
        </authorList>
    </citation>
    <scope>NUCLEOTIDE SEQUENCE [LARGE SCALE GENOMIC DNA]</scope>
    <source>
        <strain evidence="3 4">HHB12029</strain>
    </source>
</reference>
<dbReference type="Proteomes" id="UP000077266">
    <property type="component" value="Unassembled WGS sequence"/>
</dbReference>